<comment type="subcellular location">
    <subcellularLocation>
        <location evidence="1">Cell membrane</location>
    </subcellularLocation>
</comment>
<dbReference type="GO" id="GO:0016020">
    <property type="term" value="C:membrane"/>
    <property type="evidence" value="ECO:0007669"/>
    <property type="project" value="InterPro"/>
</dbReference>
<name>A0A437JC50_9SPHN</name>
<dbReference type="GO" id="GO:0044781">
    <property type="term" value="P:bacterial-type flagellum organization"/>
    <property type="evidence" value="ECO:0007669"/>
    <property type="project" value="InterPro"/>
</dbReference>
<evidence type="ECO:0000256" key="1">
    <source>
        <dbReference type="ARBA" id="ARBA00004236"/>
    </source>
</evidence>
<dbReference type="Pfam" id="PF04347">
    <property type="entry name" value="FliO"/>
    <property type="match status" value="1"/>
</dbReference>
<dbReference type="InterPro" id="IPR022781">
    <property type="entry name" value="Flagellar_biosynth_FliO"/>
</dbReference>
<evidence type="ECO:0000256" key="5">
    <source>
        <dbReference type="ARBA" id="ARBA00023136"/>
    </source>
</evidence>
<dbReference type="Proteomes" id="UP000282977">
    <property type="component" value="Unassembled WGS sequence"/>
</dbReference>
<accession>A0A437JC50</accession>
<keyword evidence="2" id="KW-1003">Cell membrane</keyword>
<protein>
    <submittedName>
        <fullName evidence="7">Flagellar biogenesis protein FliO</fullName>
    </submittedName>
</protein>
<evidence type="ECO:0000256" key="6">
    <source>
        <dbReference type="SAM" id="Phobius"/>
    </source>
</evidence>
<evidence type="ECO:0000256" key="2">
    <source>
        <dbReference type="ARBA" id="ARBA00022475"/>
    </source>
</evidence>
<dbReference type="EMBL" id="RZUL01000001">
    <property type="protein sequence ID" value="RVT43330.1"/>
    <property type="molecule type" value="Genomic_DNA"/>
</dbReference>
<evidence type="ECO:0000313" key="8">
    <source>
        <dbReference type="Proteomes" id="UP000282977"/>
    </source>
</evidence>
<dbReference type="RefSeq" id="WP_127688866.1">
    <property type="nucleotide sequence ID" value="NZ_RZUL01000001.1"/>
</dbReference>
<keyword evidence="7" id="KW-0969">Cilium</keyword>
<reference evidence="7 8" key="1">
    <citation type="submission" date="2019-01" db="EMBL/GenBank/DDBJ databases">
        <authorList>
            <person name="Chen W.-M."/>
        </authorList>
    </citation>
    <scope>NUCLEOTIDE SEQUENCE [LARGE SCALE GENOMIC DNA]</scope>
    <source>
        <strain evidence="7 8">TLA-22</strain>
    </source>
</reference>
<sequence length="107" mass="11235">MLDYIIRLLIMVPLVGGMAFGALWLWKKYQPGLIGGFGAQGDRALKIVEALPMGTFGKLAIVEFDGQRLLIAVTRGRIEKLAEGKAVPVSLAGGVGTGVAGGIGRVR</sequence>
<comment type="caution">
    <text evidence="7">The sequence shown here is derived from an EMBL/GenBank/DDBJ whole genome shotgun (WGS) entry which is preliminary data.</text>
</comment>
<evidence type="ECO:0000313" key="7">
    <source>
        <dbReference type="EMBL" id="RVT43330.1"/>
    </source>
</evidence>
<keyword evidence="3 6" id="KW-0812">Transmembrane</keyword>
<keyword evidence="4 6" id="KW-1133">Transmembrane helix</keyword>
<organism evidence="7 8">
    <name type="scientific">Sphingobium algorifonticola</name>
    <dbReference type="NCBI Taxonomy" id="2008318"/>
    <lineage>
        <taxon>Bacteria</taxon>
        <taxon>Pseudomonadati</taxon>
        <taxon>Pseudomonadota</taxon>
        <taxon>Alphaproteobacteria</taxon>
        <taxon>Sphingomonadales</taxon>
        <taxon>Sphingomonadaceae</taxon>
        <taxon>Sphingobium</taxon>
    </lineage>
</organism>
<proteinExistence type="predicted"/>
<keyword evidence="7" id="KW-0966">Cell projection</keyword>
<feature type="transmembrane region" description="Helical" evidence="6">
    <location>
        <begin position="6"/>
        <end position="26"/>
    </location>
</feature>
<dbReference type="AlphaFoldDB" id="A0A437JC50"/>
<keyword evidence="7" id="KW-0282">Flagellum</keyword>
<gene>
    <name evidence="7" type="ORF">ENE74_01465</name>
</gene>
<keyword evidence="8" id="KW-1185">Reference proteome</keyword>
<evidence type="ECO:0000256" key="3">
    <source>
        <dbReference type="ARBA" id="ARBA00022692"/>
    </source>
</evidence>
<keyword evidence="5 6" id="KW-0472">Membrane</keyword>
<dbReference type="OrthoDB" id="7409867at2"/>
<evidence type="ECO:0000256" key="4">
    <source>
        <dbReference type="ARBA" id="ARBA00022989"/>
    </source>
</evidence>